<proteinExistence type="predicted"/>
<evidence type="ECO:0000313" key="2">
    <source>
        <dbReference type="Proteomes" id="UP000195386"/>
    </source>
</evidence>
<name>A0A1Y3Z1W0_9BACE</name>
<dbReference type="InterPro" id="IPR006517">
    <property type="entry name" value="Phage_terminase_lsu-like_C"/>
</dbReference>
<gene>
    <name evidence="1" type="ORF">B5F97_12305</name>
</gene>
<evidence type="ECO:0000313" key="1">
    <source>
        <dbReference type="EMBL" id="OUO00511.1"/>
    </source>
</evidence>
<dbReference type="Proteomes" id="UP000195386">
    <property type="component" value="Unassembled WGS sequence"/>
</dbReference>
<evidence type="ECO:0008006" key="3">
    <source>
        <dbReference type="Google" id="ProtNLM"/>
    </source>
</evidence>
<organism evidence="1 2">
    <name type="scientific">Bacteroides clarus</name>
    <dbReference type="NCBI Taxonomy" id="626929"/>
    <lineage>
        <taxon>Bacteria</taxon>
        <taxon>Pseudomonadati</taxon>
        <taxon>Bacteroidota</taxon>
        <taxon>Bacteroidia</taxon>
        <taxon>Bacteroidales</taxon>
        <taxon>Bacteroidaceae</taxon>
        <taxon>Bacteroides</taxon>
    </lineage>
</organism>
<dbReference type="AlphaFoldDB" id="A0A1Y3Z1W0"/>
<sequence>MMDGVRYLQAFCMSGVLNYTKLLFKSKTGRRFVVSRHHKRICNALDDVISGKIRKLIINIAPRYGKTELAVKNFISYGLALNPSSKFIHLSYSDDLAHDNSEEIRDIVKSEEYQRLFPYVQIKRGTDSKKKWNTTAGGGVYAVSTGGQITGFGAGEVDDIDDKEIGAEIDSISKEARFAGAIVIDDPIKPEDALSDVKREKINQRFETTIRNRVNSRNTPIIIIMQRLHENDLCGYLMKTEPGEWTVLSLPAIENEADGKEVPLWDFKHTLDELHHLNKINPFTFETQYMQNPTPMVGLMYGVFKTYKEIPYTNRAIRKNYTDTADTGIDKLCSIDYIDTEIGNFILNVLYTDAPMEVTEPKVATMLAKDGITVANIESNNGGRGFARNVEKQSRIIGNDETEIKWFHQSGNKEVRIFTRSAEVMNLTYMPEGWETLFPEFHAEIKSFRKFGKNAHDDGADALTGTVEKRGEFEYDSYDDGAAVLSGIPIVEIHPLLNGRFVHAKAYIVDGAVYVDDAYIGEPLPIEAVKTFVSGADVNIEVSQAMLHYVRDYRAEIGDVWARQENAGKIAYIEAFRGLVRGFKFKRDNKMSLFMRNLMDYDGKDVYEAMYVLCCIADRIKRKLKK</sequence>
<dbReference type="NCBIfam" id="TIGR01630">
    <property type="entry name" value="psiM2_ORF9"/>
    <property type="match status" value="1"/>
</dbReference>
<protein>
    <recommendedName>
        <fullName evidence="3">Terminase</fullName>
    </recommendedName>
</protein>
<comment type="caution">
    <text evidence="1">The sequence shown here is derived from an EMBL/GenBank/DDBJ whole genome shotgun (WGS) entry which is preliminary data.</text>
</comment>
<dbReference type="RefSeq" id="WP_087426469.1">
    <property type="nucleotide sequence ID" value="NZ_JANEZV010000011.1"/>
</dbReference>
<accession>A0A1Y3Z1W0</accession>
<dbReference type="EMBL" id="NFII01000011">
    <property type="protein sequence ID" value="OUO00511.1"/>
    <property type="molecule type" value="Genomic_DNA"/>
</dbReference>
<reference evidence="2" key="1">
    <citation type="submission" date="2017-04" db="EMBL/GenBank/DDBJ databases">
        <title>Function of individual gut microbiota members based on whole genome sequencing of pure cultures obtained from chicken caecum.</title>
        <authorList>
            <person name="Medvecky M."/>
            <person name="Cejkova D."/>
            <person name="Polansky O."/>
            <person name="Karasova D."/>
            <person name="Kubasova T."/>
            <person name="Cizek A."/>
            <person name="Rychlik I."/>
        </authorList>
    </citation>
    <scope>NUCLEOTIDE SEQUENCE [LARGE SCALE GENOMIC DNA]</scope>
    <source>
        <strain evidence="2">An43</strain>
    </source>
</reference>